<dbReference type="PANTHER" id="PTHR22744:SF14">
    <property type="entry name" value="BTB DOMAIN-CONTAINING PROTEIN-RELATED"/>
    <property type="match status" value="1"/>
</dbReference>
<dbReference type="Proteomes" id="UP000008281">
    <property type="component" value="Unassembled WGS sequence"/>
</dbReference>
<dbReference type="STRING" id="31234.E3MTH1"/>
<dbReference type="OMA" id="NTEIPKY"/>
<evidence type="ECO:0000259" key="1">
    <source>
        <dbReference type="PROSITE" id="PS50097"/>
    </source>
</evidence>
<gene>
    <name evidence="2" type="ORF">CRE_19722</name>
</gene>
<organism evidence="3">
    <name type="scientific">Caenorhabditis remanei</name>
    <name type="common">Caenorhabditis vulgaris</name>
    <dbReference type="NCBI Taxonomy" id="31234"/>
    <lineage>
        <taxon>Eukaryota</taxon>
        <taxon>Metazoa</taxon>
        <taxon>Ecdysozoa</taxon>
        <taxon>Nematoda</taxon>
        <taxon>Chromadorea</taxon>
        <taxon>Rhabditida</taxon>
        <taxon>Rhabditina</taxon>
        <taxon>Rhabditomorpha</taxon>
        <taxon>Rhabditoidea</taxon>
        <taxon>Rhabditidae</taxon>
        <taxon>Peloderinae</taxon>
        <taxon>Caenorhabditis</taxon>
    </lineage>
</organism>
<dbReference type="InterPro" id="IPR000210">
    <property type="entry name" value="BTB/POZ_dom"/>
</dbReference>
<dbReference type="SUPFAM" id="SSF54695">
    <property type="entry name" value="POZ domain"/>
    <property type="match status" value="1"/>
</dbReference>
<keyword evidence="3" id="KW-1185">Reference proteome</keyword>
<dbReference type="eggNOG" id="ENOG502TJNS">
    <property type="taxonomic scope" value="Eukaryota"/>
</dbReference>
<dbReference type="HOGENOM" id="CLU_036654_2_1_1"/>
<accession>E3MTH1</accession>
<dbReference type="CDD" id="cd18186">
    <property type="entry name" value="BTB_POZ_ZBTB_KLHL-like"/>
    <property type="match status" value="1"/>
</dbReference>
<name>E3MTH1_CAERE</name>
<dbReference type="InterPro" id="IPR011333">
    <property type="entry name" value="SKP1/BTB/POZ_sf"/>
</dbReference>
<dbReference type="OrthoDB" id="5855157at2759"/>
<dbReference type="PROSITE" id="PS50097">
    <property type="entry name" value="BTB"/>
    <property type="match status" value="1"/>
</dbReference>
<dbReference type="EMBL" id="DS268476">
    <property type="protein sequence ID" value="EFP08756.1"/>
    <property type="molecule type" value="Genomic_DNA"/>
</dbReference>
<dbReference type="Gene3D" id="3.30.710.10">
    <property type="entry name" value="Potassium Channel Kv1.1, Chain A"/>
    <property type="match status" value="1"/>
</dbReference>
<feature type="domain" description="BTB" evidence="1">
    <location>
        <begin position="20"/>
        <end position="87"/>
    </location>
</feature>
<reference evidence="2" key="1">
    <citation type="submission" date="2007-07" db="EMBL/GenBank/DDBJ databases">
        <title>PCAP assembly of the Caenorhabditis remanei genome.</title>
        <authorList>
            <consortium name="The Caenorhabditis remanei Sequencing Consortium"/>
            <person name="Wilson R.K."/>
        </authorList>
    </citation>
    <scope>NUCLEOTIDE SEQUENCE [LARGE SCALE GENOMIC DNA]</scope>
    <source>
        <strain evidence="2">PB4641</strain>
    </source>
</reference>
<protein>
    <recommendedName>
        <fullName evidence="1">BTB domain-containing protein</fullName>
    </recommendedName>
</protein>
<evidence type="ECO:0000313" key="3">
    <source>
        <dbReference type="Proteomes" id="UP000008281"/>
    </source>
</evidence>
<dbReference type="AlphaFoldDB" id="E3MTH1"/>
<dbReference type="InParanoid" id="E3MTH1"/>
<sequence length="227" mass="26160">MSVGPTINIYESVFAQTDKTDAILVVQGKKLHVNKALLSCHSDYFDTLFNGDFKEKSMQEIPINNVKFQDFATLLSLVHPNPIKPTEQNAEKLLELADRFLLSAAKYHLEYFIISTNFTANKKLELAGTYDLENLLVHVLKSFKTKEELVPTKRFSGFSANMKAKILDRQIELNKVVRDRNPWRSEFSESFTDRNTEIPKYYYRAERNNNEAKYSSQSRGDMGCRPS</sequence>
<proteinExistence type="predicted"/>
<evidence type="ECO:0000313" key="2">
    <source>
        <dbReference type="EMBL" id="EFP08756.1"/>
    </source>
</evidence>
<dbReference type="PANTHER" id="PTHR22744">
    <property type="entry name" value="HELIX LOOP HELIX PROTEIN 21-RELATED"/>
    <property type="match status" value="1"/>
</dbReference>
<dbReference type="Pfam" id="PF00651">
    <property type="entry name" value="BTB"/>
    <property type="match status" value="1"/>
</dbReference>
<dbReference type="SMART" id="SM00225">
    <property type="entry name" value="BTB"/>
    <property type="match status" value="1"/>
</dbReference>